<dbReference type="Pfam" id="PF01757">
    <property type="entry name" value="Acyl_transf_3"/>
    <property type="match status" value="1"/>
</dbReference>
<dbReference type="AlphaFoldDB" id="A0A2S2DV74"/>
<dbReference type="OrthoDB" id="9796461at2"/>
<dbReference type="PANTHER" id="PTHR23028">
    <property type="entry name" value="ACETYLTRANSFERASE"/>
    <property type="match status" value="1"/>
</dbReference>
<keyword evidence="1" id="KW-0812">Transmembrane</keyword>
<dbReference type="EMBL" id="CP029346">
    <property type="protein sequence ID" value="AWL09304.1"/>
    <property type="molecule type" value="Genomic_DNA"/>
</dbReference>
<sequence length="374" mass="44793">MSDKHAVYFTQLNGIRFLAVFLVLMDHWLVPTIPFPLGHLGVVIFFVLSGFLITRILFQSADDVAEKGHSPWNKIKTFILRRSLRIFPIYFLLLAIGGFLRIEPFPQVWKWLVFYMPDFYIMIHYQWLGVWDHLWSLAVEEQYYLIFPYFILFLPRKYFGRLFPWMIVLGLCSRLFFYLFASHDFKESSWMWSYVNPFSAIDSFGLGGLLAYFYHYHRTIFQKISNVNFILPITLTSFFLVLWFSHLAEYTYDNVWFIVIERSVAAIFSFFLIAEAVSERQHLFGKFLSLSWVDYLGKISYGLYLYHNFIYNYYHQEGNTLWWAISKYMPLFQTNFLNFILSKFFVNLILLLFVASVSWFVIEKPINSFKDKLK</sequence>
<feature type="transmembrane region" description="Helical" evidence="1">
    <location>
        <begin position="256"/>
        <end position="274"/>
    </location>
</feature>
<dbReference type="GO" id="GO:0016020">
    <property type="term" value="C:membrane"/>
    <property type="evidence" value="ECO:0007669"/>
    <property type="project" value="TreeGrafter"/>
</dbReference>
<reference evidence="4" key="1">
    <citation type="submission" date="2018-05" db="EMBL/GenBank/DDBJ databases">
        <title>Pseudarcicella sp. HME7025 Genome sequencing and assembly.</title>
        <authorList>
            <person name="Kim H."/>
            <person name="Kang H."/>
            <person name="Joh K."/>
        </authorList>
    </citation>
    <scope>NUCLEOTIDE SEQUENCE [LARGE SCALE GENOMIC DNA]</scope>
    <source>
        <strain evidence="4">HME7025</strain>
    </source>
</reference>
<feature type="transmembrane region" description="Helical" evidence="1">
    <location>
        <begin position="6"/>
        <end position="25"/>
    </location>
</feature>
<accession>A0A2S2DV74</accession>
<dbReference type="RefSeq" id="WP_109322999.1">
    <property type="nucleotide sequence ID" value="NZ_CP029346.1"/>
</dbReference>
<dbReference type="InterPro" id="IPR050879">
    <property type="entry name" value="Acyltransferase_3"/>
</dbReference>
<keyword evidence="1" id="KW-1133">Transmembrane helix</keyword>
<feature type="transmembrane region" description="Helical" evidence="1">
    <location>
        <begin position="37"/>
        <end position="58"/>
    </location>
</feature>
<dbReference type="Proteomes" id="UP000245468">
    <property type="component" value="Chromosome"/>
</dbReference>
<evidence type="ECO:0000313" key="4">
    <source>
        <dbReference type="Proteomes" id="UP000245468"/>
    </source>
</evidence>
<feature type="transmembrane region" description="Helical" evidence="1">
    <location>
        <begin position="336"/>
        <end position="362"/>
    </location>
</feature>
<dbReference type="GO" id="GO:0016747">
    <property type="term" value="F:acyltransferase activity, transferring groups other than amino-acyl groups"/>
    <property type="evidence" value="ECO:0007669"/>
    <property type="project" value="InterPro"/>
</dbReference>
<feature type="transmembrane region" description="Helical" evidence="1">
    <location>
        <begin position="226"/>
        <end position="244"/>
    </location>
</feature>
<gene>
    <name evidence="3" type="ORF">HME7025_01448</name>
</gene>
<feature type="transmembrane region" description="Helical" evidence="1">
    <location>
        <begin position="162"/>
        <end position="181"/>
    </location>
</feature>
<keyword evidence="1" id="KW-0472">Membrane</keyword>
<evidence type="ECO:0000256" key="1">
    <source>
        <dbReference type="SAM" id="Phobius"/>
    </source>
</evidence>
<dbReference type="GO" id="GO:0000271">
    <property type="term" value="P:polysaccharide biosynthetic process"/>
    <property type="evidence" value="ECO:0007669"/>
    <property type="project" value="TreeGrafter"/>
</dbReference>
<feature type="transmembrane region" description="Helical" evidence="1">
    <location>
        <begin position="78"/>
        <end position="100"/>
    </location>
</feature>
<name>A0A2S2DV74_9BACT</name>
<organism evidence="3 4">
    <name type="scientific">Aquirufa nivalisilvae</name>
    <dbReference type="NCBI Taxonomy" id="2516557"/>
    <lineage>
        <taxon>Bacteria</taxon>
        <taxon>Pseudomonadati</taxon>
        <taxon>Bacteroidota</taxon>
        <taxon>Cytophagia</taxon>
        <taxon>Cytophagales</taxon>
        <taxon>Flectobacillaceae</taxon>
        <taxon>Aquirufa</taxon>
    </lineage>
</organism>
<dbReference type="KEGG" id="psez:HME7025_01448"/>
<feature type="domain" description="Acyltransferase 3" evidence="2">
    <location>
        <begin position="11"/>
        <end position="341"/>
    </location>
</feature>
<feature type="transmembrane region" description="Helical" evidence="1">
    <location>
        <begin position="295"/>
        <end position="314"/>
    </location>
</feature>
<dbReference type="InterPro" id="IPR002656">
    <property type="entry name" value="Acyl_transf_3_dom"/>
</dbReference>
<proteinExistence type="predicted"/>
<keyword evidence="4" id="KW-1185">Reference proteome</keyword>
<dbReference type="PANTHER" id="PTHR23028:SF53">
    <property type="entry name" value="ACYL_TRANSF_3 DOMAIN-CONTAINING PROTEIN"/>
    <property type="match status" value="1"/>
</dbReference>
<feature type="transmembrane region" description="Helical" evidence="1">
    <location>
        <begin position="193"/>
        <end position="214"/>
    </location>
</feature>
<evidence type="ECO:0000313" key="3">
    <source>
        <dbReference type="EMBL" id="AWL09304.1"/>
    </source>
</evidence>
<protein>
    <recommendedName>
        <fullName evidence="2">Acyltransferase 3 domain-containing protein</fullName>
    </recommendedName>
</protein>
<evidence type="ECO:0000259" key="2">
    <source>
        <dbReference type="Pfam" id="PF01757"/>
    </source>
</evidence>